<dbReference type="EMBL" id="JAPZVI010000022">
    <property type="protein sequence ID" value="MCZ8404214.1"/>
    <property type="molecule type" value="Genomic_DNA"/>
</dbReference>
<organism evidence="1 2">
    <name type="scientific">Alcaligenes xylosoxydans xylosoxydans</name>
    <name type="common">Achromobacter xylosoxidans</name>
    <dbReference type="NCBI Taxonomy" id="85698"/>
    <lineage>
        <taxon>Bacteria</taxon>
        <taxon>Pseudomonadati</taxon>
        <taxon>Pseudomonadota</taxon>
        <taxon>Betaproteobacteria</taxon>
        <taxon>Burkholderiales</taxon>
        <taxon>Alcaligenaceae</taxon>
        <taxon>Achromobacter</taxon>
    </lineage>
</organism>
<dbReference type="RefSeq" id="WP_131728712.1">
    <property type="nucleotide sequence ID" value="NZ_CYTI01000007.1"/>
</dbReference>
<comment type="caution">
    <text evidence="1">The sequence shown here is derived from an EMBL/GenBank/DDBJ whole genome shotgun (WGS) entry which is preliminary data.</text>
</comment>
<gene>
    <name evidence="1" type="ORF">O9570_22345</name>
</gene>
<proteinExistence type="predicted"/>
<name>A0A9X3L1Y4_ALCXX</name>
<accession>A0A9X3L1Y4</accession>
<dbReference type="Proteomes" id="UP001141992">
    <property type="component" value="Unassembled WGS sequence"/>
</dbReference>
<reference evidence="1" key="1">
    <citation type="submission" date="2022-12" db="EMBL/GenBank/DDBJ databases">
        <authorList>
            <person name="Voronina O.L."/>
            <person name="Kunda M.S."/>
            <person name="Ryzhova N."/>
            <person name="Aksenova E.I."/>
        </authorList>
    </citation>
    <scope>NUCLEOTIDE SEQUENCE</scope>
    <source>
        <strain evidence="1">SCCH136:Ach223948</strain>
    </source>
</reference>
<sequence length="149" mass="16362">MPEVALVPKFLKSFAAEHGLKVHDCLYGAIEIEGEFPIQQSAAAVYGIWAHMPAAPKTGLAQVPGFPDWYPVYWGKDISPVSRIKAHVQGHRNGNIGLPNIAELRGARLVFGAVLVSEYQRFEALLHQHCPPFKGTPSPGRQSTVVRVR</sequence>
<evidence type="ECO:0000313" key="1">
    <source>
        <dbReference type="EMBL" id="MCZ8404214.1"/>
    </source>
</evidence>
<protein>
    <submittedName>
        <fullName evidence="1">Uncharacterized protein</fullName>
    </submittedName>
</protein>
<dbReference type="AlphaFoldDB" id="A0A9X3L1Y4"/>
<evidence type="ECO:0000313" key="2">
    <source>
        <dbReference type="Proteomes" id="UP001141992"/>
    </source>
</evidence>